<keyword evidence="2" id="KW-0597">Phosphoprotein</keyword>
<dbReference type="Pfam" id="PF00690">
    <property type="entry name" value="Cation_ATPase_N"/>
    <property type="match status" value="1"/>
</dbReference>
<keyword evidence="10" id="KW-1185">Reference proteome</keyword>
<dbReference type="InterPro" id="IPR004014">
    <property type="entry name" value="ATPase_P-typ_cation-transptr_N"/>
</dbReference>
<keyword evidence="3" id="KW-0479">Metal-binding</keyword>
<gene>
    <name evidence="9" type="ORF">DYB32_008294</name>
</gene>
<keyword evidence="7" id="KW-1278">Translocase</keyword>
<name>A0A418ALN1_9STRA</name>
<feature type="domain" description="Cation-transporting P-type ATPase N-terminal" evidence="8">
    <location>
        <begin position="61"/>
        <end position="118"/>
    </location>
</feature>
<keyword evidence="6" id="KW-0460">Magnesium</keyword>
<comment type="caution">
    <text evidence="9">The sequence shown here is derived from an EMBL/GenBank/DDBJ whole genome shotgun (WGS) entry which is preliminary data.</text>
</comment>
<dbReference type="GO" id="GO:0016020">
    <property type="term" value="C:membrane"/>
    <property type="evidence" value="ECO:0007669"/>
    <property type="project" value="UniProtKB-SubCell"/>
</dbReference>
<organism evidence="9 10">
    <name type="scientific">Aphanomyces invadans</name>
    <dbReference type="NCBI Taxonomy" id="157072"/>
    <lineage>
        <taxon>Eukaryota</taxon>
        <taxon>Sar</taxon>
        <taxon>Stramenopiles</taxon>
        <taxon>Oomycota</taxon>
        <taxon>Saprolegniomycetes</taxon>
        <taxon>Saprolegniales</taxon>
        <taxon>Verrucalvaceae</taxon>
        <taxon>Aphanomyces</taxon>
    </lineage>
</organism>
<accession>A0A418ALN1</accession>
<dbReference type="GO" id="GO:0046872">
    <property type="term" value="F:metal ion binding"/>
    <property type="evidence" value="ECO:0007669"/>
    <property type="project" value="UniProtKB-KW"/>
</dbReference>
<dbReference type="Proteomes" id="UP000285060">
    <property type="component" value="Unassembled WGS sequence"/>
</dbReference>
<reference evidence="9 10" key="1">
    <citation type="submission" date="2018-08" db="EMBL/GenBank/DDBJ databases">
        <title>Aphanomyces genome sequencing and annotation.</title>
        <authorList>
            <person name="Minardi D."/>
            <person name="Oidtmann B."/>
            <person name="Van Der Giezen M."/>
            <person name="Studholme D.J."/>
        </authorList>
    </citation>
    <scope>NUCLEOTIDE SEQUENCE [LARGE SCALE GENOMIC DNA]</scope>
    <source>
        <strain evidence="9 10">NJM0002</strain>
    </source>
</reference>
<dbReference type="GO" id="GO:0005524">
    <property type="term" value="F:ATP binding"/>
    <property type="evidence" value="ECO:0007669"/>
    <property type="project" value="UniProtKB-KW"/>
</dbReference>
<evidence type="ECO:0000313" key="10">
    <source>
        <dbReference type="Proteomes" id="UP000285060"/>
    </source>
</evidence>
<evidence type="ECO:0000256" key="6">
    <source>
        <dbReference type="ARBA" id="ARBA00022842"/>
    </source>
</evidence>
<sequence length="270" mass="30227">MHECAVVHSEGGMVRTFEWKHQRYLYIQQSGSFERGSCMLAWRRHVMLPLVVPAMLLDSLESVTRSLQTGLASSVVADRTAFYGPNTMELKTPSLIRLLVEKVVHPFYLFQLISVALWLEEAYTTYALAILAMSISSIAYEVHSQVTNASQMQALVACAIQVQVGCRWQDNVSMHVQKNQLMCDGVVAISTNSVWAVVTRVGFSTTKGDLLRQILYPDDVPFQMVTDSYRYLLALSIVAGLTSLQRIYDAYACPSSFAPPLDMADDVWRA</sequence>
<evidence type="ECO:0000259" key="8">
    <source>
        <dbReference type="Pfam" id="PF00690"/>
    </source>
</evidence>
<keyword evidence="4" id="KW-0547">Nucleotide-binding</keyword>
<dbReference type="SUPFAM" id="SSF81665">
    <property type="entry name" value="Calcium ATPase, transmembrane domain M"/>
    <property type="match status" value="1"/>
</dbReference>
<evidence type="ECO:0000256" key="4">
    <source>
        <dbReference type="ARBA" id="ARBA00022741"/>
    </source>
</evidence>
<proteinExistence type="predicted"/>
<dbReference type="GO" id="GO:0019829">
    <property type="term" value="F:ATPase-coupled monoatomic cation transmembrane transporter activity"/>
    <property type="evidence" value="ECO:0007669"/>
    <property type="project" value="TreeGrafter"/>
</dbReference>
<dbReference type="PANTHER" id="PTHR45630">
    <property type="entry name" value="CATION-TRANSPORTING ATPASE-RELATED"/>
    <property type="match status" value="1"/>
</dbReference>
<evidence type="ECO:0000256" key="1">
    <source>
        <dbReference type="ARBA" id="ARBA00004141"/>
    </source>
</evidence>
<keyword evidence="5" id="KW-0067">ATP-binding</keyword>
<dbReference type="InterPro" id="IPR023298">
    <property type="entry name" value="ATPase_P-typ_TM_dom_sf"/>
</dbReference>
<evidence type="ECO:0000256" key="2">
    <source>
        <dbReference type="ARBA" id="ARBA00022553"/>
    </source>
</evidence>
<protein>
    <recommendedName>
        <fullName evidence="8">Cation-transporting P-type ATPase N-terminal domain-containing protein</fullName>
    </recommendedName>
</protein>
<comment type="subcellular location">
    <subcellularLocation>
        <location evidence="1">Membrane</location>
        <topology evidence="1">Multi-pass membrane protein</topology>
    </subcellularLocation>
</comment>
<evidence type="ECO:0000256" key="7">
    <source>
        <dbReference type="ARBA" id="ARBA00022967"/>
    </source>
</evidence>
<dbReference type="GO" id="GO:0140358">
    <property type="term" value="F:P-type transmembrane transporter activity"/>
    <property type="evidence" value="ECO:0007669"/>
    <property type="project" value="InterPro"/>
</dbReference>
<evidence type="ECO:0000313" key="9">
    <source>
        <dbReference type="EMBL" id="RHY25464.1"/>
    </source>
</evidence>
<evidence type="ECO:0000256" key="5">
    <source>
        <dbReference type="ARBA" id="ARBA00022840"/>
    </source>
</evidence>
<dbReference type="PANTHER" id="PTHR45630:SF8">
    <property type="entry name" value="CATION-TRANSPORTING ATPASE"/>
    <property type="match status" value="1"/>
</dbReference>
<dbReference type="AlphaFoldDB" id="A0A418ALN1"/>
<dbReference type="InterPro" id="IPR006544">
    <property type="entry name" value="P-type_TPase_V"/>
</dbReference>
<evidence type="ECO:0000256" key="3">
    <source>
        <dbReference type="ARBA" id="ARBA00022723"/>
    </source>
</evidence>
<dbReference type="EMBL" id="QUSY01001282">
    <property type="protein sequence ID" value="RHY25464.1"/>
    <property type="molecule type" value="Genomic_DNA"/>
</dbReference>